<dbReference type="Proteomes" id="UP000246410">
    <property type="component" value="Unassembled WGS sequence"/>
</dbReference>
<evidence type="ECO:0000313" key="1">
    <source>
        <dbReference type="EMBL" id="PWV70202.1"/>
    </source>
</evidence>
<protein>
    <recommendedName>
        <fullName evidence="3">Nucleotidyltransferase-like protein</fullName>
    </recommendedName>
</protein>
<evidence type="ECO:0000313" key="2">
    <source>
        <dbReference type="Proteomes" id="UP000246410"/>
    </source>
</evidence>
<reference evidence="1 2" key="1">
    <citation type="submission" date="2018-05" db="EMBL/GenBank/DDBJ databases">
        <title>Genomic Encyclopedia of Type Strains, Phase IV (KMG-IV): sequencing the most valuable type-strain genomes for metagenomic binning, comparative biology and taxonomic classification.</title>
        <authorList>
            <person name="Goeker M."/>
        </authorList>
    </citation>
    <scope>NUCLEOTIDE SEQUENCE [LARGE SCALE GENOMIC DNA]</scope>
    <source>
        <strain evidence="1 2">DSM 44717</strain>
    </source>
</reference>
<organism evidence="1 2">
    <name type="scientific">Nocardia neocaledoniensis</name>
    <dbReference type="NCBI Taxonomy" id="236511"/>
    <lineage>
        <taxon>Bacteria</taxon>
        <taxon>Bacillati</taxon>
        <taxon>Actinomycetota</taxon>
        <taxon>Actinomycetes</taxon>
        <taxon>Mycobacteriales</taxon>
        <taxon>Nocardiaceae</taxon>
        <taxon>Nocardia</taxon>
    </lineage>
</organism>
<dbReference type="AlphaFoldDB" id="A0A317N553"/>
<dbReference type="EMBL" id="QGTL01000014">
    <property type="protein sequence ID" value="PWV70202.1"/>
    <property type="molecule type" value="Genomic_DNA"/>
</dbReference>
<keyword evidence="2" id="KW-1185">Reference proteome</keyword>
<gene>
    <name evidence="1" type="ORF">DFR69_114169</name>
</gene>
<accession>A0A317N553</accession>
<sequence>MTPELFAAAAEVCRKFAPPRGYGLVYGSQAVNGESRSDLDLVIVGRSRPGYHHMADLVAAVCELHADFGLLQDTEVDYETKLFATHADVCCAVELRCFPRSQGVLSPGVVVAEADWLNSSEFAQRLVLNALTSEHIFLGGDVRRYRADRSRAERAVATLALAMVAKPEVTIHDAVEVLTRSADGARGKDFLGYQPTAHLYSTIQSGFAALVAGNVVEIVGGSRFRRCREPRGVVGPVQAA</sequence>
<proteinExistence type="predicted"/>
<dbReference type="RefSeq" id="WP_110040873.1">
    <property type="nucleotide sequence ID" value="NZ_QGTL01000014.1"/>
</dbReference>
<name>A0A317N553_9NOCA</name>
<comment type="caution">
    <text evidence="1">The sequence shown here is derived from an EMBL/GenBank/DDBJ whole genome shotgun (WGS) entry which is preliminary data.</text>
</comment>
<evidence type="ECO:0008006" key="3">
    <source>
        <dbReference type="Google" id="ProtNLM"/>
    </source>
</evidence>